<reference evidence="2" key="2">
    <citation type="submission" date="2018-03" db="EMBL/GenBank/DDBJ databases">
        <title>The Triticum urartu genome reveals the dynamic nature of wheat genome evolution.</title>
        <authorList>
            <person name="Ling H."/>
            <person name="Ma B."/>
            <person name="Shi X."/>
            <person name="Liu H."/>
            <person name="Dong L."/>
            <person name="Sun H."/>
            <person name="Cao Y."/>
            <person name="Gao Q."/>
            <person name="Zheng S."/>
            <person name="Li Y."/>
            <person name="Yu Y."/>
            <person name="Du H."/>
            <person name="Qi M."/>
            <person name="Li Y."/>
            <person name="Yu H."/>
            <person name="Cui Y."/>
            <person name="Wang N."/>
            <person name="Chen C."/>
            <person name="Wu H."/>
            <person name="Zhao Y."/>
            <person name="Zhang J."/>
            <person name="Li Y."/>
            <person name="Zhou W."/>
            <person name="Zhang B."/>
            <person name="Hu W."/>
            <person name="Eijk M."/>
            <person name="Tang J."/>
            <person name="Witsenboer H."/>
            <person name="Zhao S."/>
            <person name="Li Z."/>
            <person name="Zhang A."/>
            <person name="Wang D."/>
            <person name="Liang C."/>
        </authorList>
    </citation>
    <scope>NUCLEOTIDE SEQUENCE [LARGE SCALE GENOMIC DNA]</scope>
    <source>
        <strain evidence="2">cv. G1812</strain>
    </source>
</reference>
<name>M8AS19_TRIUA</name>
<protein>
    <submittedName>
        <fullName evidence="1 2">Uncharacterized protein</fullName>
    </submittedName>
</protein>
<accession>M8AS19</accession>
<gene>
    <name evidence="1" type="ORF">TRIUR3_12174</name>
</gene>
<dbReference type="Gramene" id="TuG1812G0200001194.01.T01">
    <property type="protein sequence ID" value="TuG1812G0200001194.01.T01"/>
    <property type="gene ID" value="TuG1812G0200001194.01"/>
</dbReference>
<proteinExistence type="predicted"/>
<organism evidence="1">
    <name type="scientific">Triticum urartu</name>
    <name type="common">Red wild einkorn</name>
    <name type="synonym">Crithodium urartu</name>
    <dbReference type="NCBI Taxonomy" id="4572"/>
    <lineage>
        <taxon>Eukaryota</taxon>
        <taxon>Viridiplantae</taxon>
        <taxon>Streptophyta</taxon>
        <taxon>Embryophyta</taxon>
        <taxon>Tracheophyta</taxon>
        <taxon>Spermatophyta</taxon>
        <taxon>Magnoliopsida</taxon>
        <taxon>Liliopsida</taxon>
        <taxon>Poales</taxon>
        <taxon>Poaceae</taxon>
        <taxon>BOP clade</taxon>
        <taxon>Pooideae</taxon>
        <taxon>Triticodae</taxon>
        <taxon>Triticeae</taxon>
        <taxon>Triticinae</taxon>
        <taxon>Triticum</taxon>
    </lineage>
</organism>
<evidence type="ECO:0000313" key="3">
    <source>
        <dbReference type="Proteomes" id="UP000015106"/>
    </source>
</evidence>
<dbReference type="Proteomes" id="UP000015106">
    <property type="component" value="Chromosome 2"/>
</dbReference>
<evidence type="ECO:0000313" key="2">
    <source>
        <dbReference type="EnsemblPlants" id="TuG1812G0200001194.01.T01"/>
    </source>
</evidence>
<sequence length="92" mass="9723">MHGKFGNLETIKEMSNDEYTQILRHILKRVYAGDGAAANLGPLKNGDSTGGGWSRGSSCAIGSDGSTMSRSFVTGELEDIQGRKCSSPLSRG</sequence>
<dbReference type="EnsemblPlants" id="TuG1812G0200001194.01.T01">
    <property type="protein sequence ID" value="TuG1812G0200001194.01.T01"/>
    <property type="gene ID" value="TuG1812G0200001194.01"/>
</dbReference>
<keyword evidence="3" id="KW-1185">Reference proteome</keyword>
<reference evidence="2" key="3">
    <citation type="submission" date="2022-06" db="UniProtKB">
        <authorList>
            <consortium name="EnsemblPlants"/>
        </authorList>
    </citation>
    <scope>IDENTIFICATION</scope>
</reference>
<dbReference type="AlphaFoldDB" id="M8AS19"/>
<evidence type="ECO:0000313" key="1">
    <source>
        <dbReference type="EMBL" id="EMS67980.1"/>
    </source>
</evidence>
<reference evidence="1 3" key="1">
    <citation type="journal article" date="2013" name="Nature">
        <title>Draft genome of the wheat A-genome progenitor Triticum urartu.</title>
        <authorList>
            <person name="Ling H.Q."/>
            <person name="Zhao S."/>
            <person name="Liu D."/>
            <person name="Wang J."/>
            <person name="Sun H."/>
            <person name="Zhang C."/>
            <person name="Fan H."/>
            <person name="Li D."/>
            <person name="Dong L."/>
            <person name="Tao Y."/>
            <person name="Gao C."/>
            <person name="Wu H."/>
            <person name="Li Y."/>
            <person name="Cui Y."/>
            <person name="Guo X."/>
            <person name="Zheng S."/>
            <person name="Wang B."/>
            <person name="Yu K."/>
            <person name="Liang Q."/>
            <person name="Yang W."/>
            <person name="Lou X."/>
            <person name="Chen J."/>
            <person name="Feng M."/>
            <person name="Jian J."/>
            <person name="Zhang X."/>
            <person name="Luo G."/>
            <person name="Jiang Y."/>
            <person name="Liu J."/>
            <person name="Wang Z."/>
            <person name="Sha Y."/>
            <person name="Zhang B."/>
            <person name="Wu H."/>
            <person name="Tang D."/>
            <person name="Shen Q."/>
            <person name="Xue P."/>
            <person name="Zou S."/>
            <person name="Wang X."/>
            <person name="Liu X."/>
            <person name="Wang F."/>
            <person name="Yang Y."/>
            <person name="An X."/>
            <person name="Dong Z."/>
            <person name="Zhang K."/>
            <person name="Zhang X."/>
            <person name="Luo M.C."/>
            <person name="Dvorak J."/>
            <person name="Tong Y."/>
            <person name="Wang J."/>
            <person name="Yang H."/>
            <person name="Li Z."/>
            <person name="Wang D."/>
            <person name="Zhang A."/>
            <person name="Wang J."/>
        </authorList>
    </citation>
    <scope>NUCLEOTIDE SEQUENCE</scope>
    <source>
        <strain evidence="3">cv. G1812</strain>
    </source>
</reference>
<dbReference type="EMBL" id="KD012326">
    <property type="protein sequence ID" value="EMS67980.1"/>
    <property type="molecule type" value="Genomic_DNA"/>
</dbReference>